<dbReference type="InterPro" id="IPR037923">
    <property type="entry name" value="HTH-like"/>
</dbReference>
<dbReference type="PROSITE" id="PS00041">
    <property type="entry name" value="HTH_ARAC_FAMILY_1"/>
    <property type="match status" value="1"/>
</dbReference>
<dbReference type="InterPro" id="IPR018060">
    <property type="entry name" value="HTH_AraC"/>
</dbReference>
<keyword evidence="2" id="KW-0238">DNA-binding</keyword>
<dbReference type="Gene3D" id="2.60.120.10">
    <property type="entry name" value="Jelly Rolls"/>
    <property type="match status" value="1"/>
</dbReference>
<name>A6TKQ3_ALKMQ</name>
<dbReference type="SUPFAM" id="SSF51215">
    <property type="entry name" value="Regulatory protein AraC"/>
    <property type="match status" value="1"/>
</dbReference>
<dbReference type="PANTHER" id="PTHR43280">
    <property type="entry name" value="ARAC-FAMILY TRANSCRIPTIONAL REGULATOR"/>
    <property type="match status" value="1"/>
</dbReference>
<evidence type="ECO:0000256" key="2">
    <source>
        <dbReference type="ARBA" id="ARBA00023125"/>
    </source>
</evidence>
<dbReference type="Proteomes" id="UP000001572">
    <property type="component" value="Chromosome"/>
</dbReference>
<dbReference type="PANTHER" id="PTHR43280:SF28">
    <property type="entry name" value="HTH-TYPE TRANSCRIPTIONAL ACTIVATOR RHAS"/>
    <property type="match status" value="1"/>
</dbReference>
<keyword evidence="1" id="KW-0805">Transcription regulation</keyword>
<dbReference type="RefSeq" id="WP_011971679.1">
    <property type="nucleotide sequence ID" value="NC_009633.1"/>
</dbReference>
<dbReference type="GO" id="GO:0043565">
    <property type="term" value="F:sequence-specific DNA binding"/>
    <property type="evidence" value="ECO:0007669"/>
    <property type="project" value="InterPro"/>
</dbReference>
<evidence type="ECO:0000259" key="4">
    <source>
        <dbReference type="PROSITE" id="PS01124"/>
    </source>
</evidence>
<organism evidence="5 6">
    <name type="scientific">Alkaliphilus metalliredigens (strain QYMF)</name>
    <dbReference type="NCBI Taxonomy" id="293826"/>
    <lineage>
        <taxon>Bacteria</taxon>
        <taxon>Bacillati</taxon>
        <taxon>Bacillota</taxon>
        <taxon>Clostridia</taxon>
        <taxon>Peptostreptococcales</taxon>
        <taxon>Natronincolaceae</taxon>
        <taxon>Alkaliphilus</taxon>
    </lineage>
</organism>
<dbReference type="STRING" id="293826.Amet_0544"/>
<dbReference type="Gene3D" id="1.10.10.60">
    <property type="entry name" value="Homeodomain-like"/>
    <property type="match status" value="2"/>
</dbReference>
<keyword evidence="6" id="KW-1185">Reference proteome</keyword>
<dbReference type="Pfam" id="PF12833">
    <property type="entry name" value="HTH_18"/>
    <property type="match status" value="1"/>
</dbReference>
<dbReference type="InterPro" id="IPR014710">
    <property type="entry name" value="RmlC-like_jellyroll"/>
</dbReference>
<evidence type="ECO:0000256" key="1">
    <source>
        <dbReference type="ARBA" id="ARBA00023015"/>
    </source>
</evidence>
<dbReference type="SMART" id="SM00342">
    <property type="entry name" value="HTH_ARAC"/>
    <property type="match status" value="1"/>
</dbReference>
<evidence type="ECO:0000313" key="5">
    <source>
        <dbReference type="EMBL" id="ABR46771.1"/>
    </source>
</evidence>
<dbReference type="InterPro" id="IPR009057">
    <property type="entry name" value="Homeodomain-like_sf"/>
</dbReference>
<dbReference type="AlphaFoldDB" id="A6TKQ3"/>
<proteinExistence type="predicted"/>
<dbReference type="eggNOG" id="COG4977">
    <property type="taxonomic scope" value="Bacteria"/>
</dbReference>
<dbReference type="SUPFAM" id="SSF46689">
    <property type="entry name" value="Homeodomain-like"/>
    <property type="match status" value="2"/>
</dbReference>
<sequence length="282" mass="33216">MKKTNIDFDYPDRSFHFSAREVFGHYTMLSNHFHDQYEIYYLLSGERHYFIKDRIFHVKSGTLVLINRQDVHRTTDADTQDHVRVLLNFSKDYLLSSPYVIALLDGLFMNNNYVIPFLSAEQQYVEVLLDKMIHEIEHQSTGFQVALQALLMDLLVYTSRYIESNRHDVLAPPSQVHEKISQIVQYINTNYQTPLTLSSVAQNFFVSQYYLSRTFKQATGFTFVEYINNIRIREAQRLLRETNHKVIDISEAVGFGSISHFGRVFKEVTRFSPLNYRRLNTE</sequence>
<dbReference type="HOGENOM" id="CLU_000445_88_3_9"/>
<evidence type="ECO:0000256" key="3">
    <source>
        <dbReference type="ARBA" id="ARBA00023163"/>
    </source>
</evidence>
<dbReference type="GO" id="GO:0003700">
    <property type="term" value="F:DNA-binding transcription factor activity"/>
    <property type="evidence" value="ECO:0007669"/>
    <property type="project" value="InterPro"/>
</dbReference>
<dbReference type="KEGG" id="amt:Amet_0544"/>
<protein>
    <submittedName>
        <fullName evidence="5">Helix-turn-helix-domain containing protein, AraC type</fullName>
    </submittedName>
</protein>
<evidence type="ECO:0000313" key="6">
    <source>
        <dbReference type="Proteomes" id="UP000001572"/>
    </source>
</evidence>
<gene>
    <name evidence="5" type="ordered locus">Amet_0544</name>
</gene>
<dbReference type="Pfam" id="PF02311">
    <property type="entry name" value="AraC_binding"/>
    <property type="match status" value="1"/>
</dbReference>
<dbReference type="EMBL" id="CP000724">
    <property type="protein sequence ID" value="ABR46771.1"/>
    <property type="molecule type" value="Genomic_DNA"/>
</dbReference>
<dbReference type="eggNOG" id="COG1917">
    <property type="taxonomic scope" value="Bacteria"/>
</dbReference>
<dbReference type="InterPro" id="IPR003313">
    <property type="entry name" value="AraC-bd"/>
</dbReference>
<keyword evidence="3" id="KW-0804">Transcription</keyword>
<reference evidence="6" key="1">
    <citation type="journal article" date="2016" name="Genome Announc.">
        <title>Complete genome sequence of Alkaliphilus metalliredigens strain QYMF, an alkaliphilic and metal-reducing bacterium isolated from borax-contaminated leachate ponds.</title>
        <authorList>
            <person name="Hwang C."/>
            <person name="Copeland A."/>
            <person name="Lucas S."/>
            <person name="Lapidus A."/>
            <person name="Barry K."/>
            <person name="Detter J.C."/>
            <person name="Glavina Del Rio T."/>
            <person name="Hammon N."/>
            <person name="Israni S."/>
            <person name="Dalin E."/>
            <person name="Tice H."/>
            <person name="Pitluck S."/>
            <person name="Chertkov O."/>
            <person name="Brettin T."/>
            <person name="Bruce D."/>
            <person name="Han C."/>
            <person name="Schmutz J."/>
            <person name="Larimer F."/>
            <person name="Land M.L."/>
            <person name="Hauser L."/>
            <person name="Kyrpides N."/>
            <person name="Mikhailova N."/>
            <person name="Ye Q."/>
            <person name="Zhou J."/>
            <person name="Richardson P."/>
            <person name="Fields M.W."/>
        </authorList>
    </citation>
    <scope>NUCLEOTIDE SEQUENCE [LARGE SCALE GENOMIC DNA]</scope>
    <source>
        <strain evidence="6">QYMF</strain>
    </source>
</reference>
<dbReference type="PROSITE" id="PS01124">
    <property type="entry name" value="HTH_ARAC_FAMILY_2"/>
    <property type="match status" value="1"/>
</dbReference>
<accession>A6TKQ3</accession>
<dbReference type="InterPro" id="IPR018062">
    <property type="entry name" value="HTH_AraC-typ_CS"/>
</dbReference>
<feature type="domain" description="HTH araC/xylS-type" evidence="4">
    <location>
        <begin position="181"/>
        <end position="279"/>
    </location>
</feature>